<gene>
    <name evidence="1" type="ORF">AADEFJLK_02695</name>
</gene>
<dbReference type="AlphaFoldDB" id="A0A2S5CK99"/>
<proteinExistence type="predicted"/>
<name>A0A2S5CK99_9GAMM</name>
<dbReference type="Proteomes" id="UP000237423">
    <property type="component" value="Unassembled WGS sequence"/>
</dbReference>
<accession>A0A2S5CK99</accession>
<sequence length="55" mass="5913">MHRRAQNVMAVNHGLQGAEEIVHRAACREGDDGALQIGGAGCARPQQVVEQDTFL</sequence>
<dbReference type="EMBL" id="PGFZ01000006">
    <property type="protein sequence ID" value="POZ51249.1"/>
    <property type="molecule type" value="Genomic_DNA"/>
</dbReference>
<evidence type="ECO:0000313" key="1">
    <source>
        <dbReference type="EMBL" id="POZ51249.1"/>
    </source>
</evidence>
<protein>
    <submittedName>
        <fullName evidence="1">Uncharacterized protein</fullName>
    </submittedName>
</protein>
<evidence type="ECO:0000313" key="2">
    <source>
        <dbReference type="Proteomes" id="UP000237423"/>
    </source>
</evidence>
<organism evidence="1 2">
    <name type="scientific">Methylovulum psychrotolerans</name>
    <dbReference type="NCBI Taxonomy" id="1704499"/>
    <lineage>
        <taxon>Bacteria</taxon>
        <taxon>Pseudomonadati</taxon>
        <taxon>Pseudomonadota</taxon>
        <taxon>Gammaproteobacteria</taxon>
        <taxon>Methylococcales</taxon>
        <taxon>Methylococcaceae</taxon>
        <taxon>Methylovulum</taxon>
    </lineage>
</organism>
<comment type="caution">
    <text evidence="1">The sequence shown here is derived from an EMBL/GenBank/DDBJ whole genome shotgun (WGS) entry which is preliminary data.</text>
</comment>
<reference evidence="1 2" key="1">
    <citation type="submission" date="2017-11" db="EMBL/GenBank/DDBJ databases">
        <title>Draft Genome Sequence of Methylobacter psychrotolerans Sph1T, an Obligate Methanotroph from Low-Temperature Environments.</title>
        <authorList>
            <person name="Oshkin I.Y."/>
            <person name="Miroshnikov K."/>
            <person name="Belova S.E."/>
            <person name="Korzhenkov A."/>
            <person name="Toshchakov S.V."/>
            <person name="Dedysh S.N."/>
        </authorList>
    </citation>
    <scope>NUCLEOTIDE SEQUENCE [LARGE SCALE GENOMIC DNA]</scope>
    <source>
        <strain evidence="1 2">Sph1</strain>
    </source>
</reference>